<gene>
    <name evidence="1" type="ORF">GWI33_016252</name>
</gene>
<name>A0A834M7A3_RHYFE</name>
<dbReference type="EMBL" id="JAACXV010014057">
    <property type="protein sequence ID" value="KAF7270811.1"/>
    <property type="molecule type" value="Genomic_DNA"/>
</dbReference>
<accession>A0A834M7A3</accession>
<evidence type="ECO:0000313" key="1">
    <source>
        <dbReference type="EMBL" id="KAF7270811.1"/>
    </source>
</evidence>
<dbReference type="Proteomes" id="UP000625711">
    <property type="component" value="Unassembled WGS sequence"/>
</dbReference>
<comment type="caution">
    <text evidence="1">The sequence shown here is derived from an EMBL/GenBank/DDBJ whole genome shotgun (WGS) entry which is preliminary data.</text>
</comment>
<proteinExistence type="predicted"/>
<protein>
    <submittedName>
        <fullName evidence="1">Uncharacterized protein</fullName>
    </submittedName>
</protein>
<organism evidence="1 2">
    <name type="scientific">Rhynchophorus ferrugineus</name>
    <name type="common">Red palm weevil</name>
    <name type="synonym">Curculio ferrugineus</name>
    <dbReference type="NCBI Taxonomy" id="354439"/>
    <lineage>
        <taxon>Eukaryota</taxon>
        <taxon>Metazoa</taxon>
        <taxon>Ecdysozoa</taxon>
        <taxon>Arthropoda</taxon>
        <taxon>Hexapoda</taxon>
        <taxon>Insecta</taxon>
        <taxon>Pterygota</taxon>
        <taxon>Neoptera</taxon>
        <taxon>Endopterygota</taxon>
        <taxon>Coleoptera</taxon>
        <taxon>Polyphaga</taxon>
        <taxon>Cucujiformia</taxon>
        <taxon>Curculionidae</taxon>
        <taxon>Dryophthorinae</taxon>
        <taxon>Rhynchophorus</taxon>
    </lineage>
</organism>
<keyword evidence="2" id="KW-1185">Reference proteome</keyword>
<evidence type="ECO:0000313" key="2">
    <source>
        <dbReference type="Proteomes" id="UP000625711"/>
    </source>
</evidence>
<sequence>MAIKRPQFASVGSLRSSSRTHKFHQGLNSVASTGHLVGNLARLPLRLRTHAYFEPENPPLNKQNKDETRLFQSEPWWLTHAVNGRRSTRPLNKTLLTSFPGFGIESRECTGGRFQQGLRDVVDIE</sequence>
<reference evidence="1" key="1">
    <citation type="submission" date="2020-08" db="EMBL/GenBank/DDBJ databases">
        <title>Genome sequencing and assembly of the red palm weevil Rhynchophorus ferrugineus.</title>
        <authorList>
            <person name="Dias G.B."/>
            <person name="Bergman C.M."/>
            <person name="Manee M."/>
        </authorList>
    </citation>
    <scope>NUCLEOTIDE SEQUENCE</scope>
    <source>
        <strain evidence="1">AA-2017</strain>
        <tissue evidence="1">Whole larva</tissue>
    </source>
</reference>
<dbReference type="AlphaFoldDB" id="A0A834M7A3"/>